<sequence length="113" mass="13143">MAITFRLPAGINEFVFKRGEQRILEKADTVMEFMRPVVRDVRKLSNRDYRNCFVRTTAHVRRLQPNTTQVKLLKEGMSFFILQSRDLCLQGAKTAVHIYGHMIQNPPPALRGR</sequence>
<dbReference type="Proteomes" id="UP000504607">
    <property type="component" value="Chromosome 1"/>
</dbReference>
<proteinExistence type="predicted"/>
<gene>
    <name evidence="3" type="primary">LOC109506262</name>
</gene>
<dbReference type="InterPro" id="IPR003245">
    <property type="entry name" value="Phytocyanin_dom"/>
</dbReference>
<dbReference type="Gene3D" id="2.60.40.420">
    <property type="entry name" value="Cupredoxins - blue copper proteins"/>
    <property type="match status" value="1"/>
</dbReference>
<keyword evidence="2" id="KW-1185">Reference proteome</keyword>
<dbReference type="Pfam" id="PF02298">
    <property type="entry name" value="Cu_bind_like"/>
    <property type="match status" value="1"/>
</dbReference>
<reference evidence="3" key="1">
    <citation type="submission" date="2025-08" db="UniProtKB">
        <authorList>
            <consortium name="RefSeq"/>
        </authorList>
    </citation>
    <scope>IDENTIFICATION</scope>
</reference>
<accession>A0A6J0PML3</accession>
<evidence type="ECO:0000259" key="1">
    <source>
        <dbReference type="Pfam" id="PF02298"/>
    </source>
</evidence>
<protein>
    <submittedName>
        <fullName evidence="3">Uncharacterized protein LOC109506262</fullName>
    </submittedName>
</protein>
<evidence type="ECO:0000313" key="3">
    <source>
        <dbReference type="RefSeq" id="XP_019708333.1"/>
    </source>
</evidence>
<dbReference type="RefSeq" id="XP_019708333.1">
    <property type="nucleotide sequence ID" value="XM_019852774.1"/>
</dbReference>
<dbReference type="InParanoid" id="A0A6J0PML3"/>
<name>A0A6J0PML3_ELAGV</name>
<feature type="domain" description="Phytocyanin" evidence="1">
    <location>
        <begin position="35"/>
        <end position="91"/>
    </location>
</feature>
<evidence type="ECO:0000313" key="2">
    <source>
        <dbReference type="Proteomes" id="UP000504607"/>
    </source>
</evidence>
<dbReference type="InterPro" id="IPR008972">
    <property type="entry name" value="Cupredoxin"/>
</dbReference>
<organism evidence="2 3">
    <name type="scientific">Elaeis guineensis var. tenera</name>
    <name type="common">Oil palm</name>
    <dbReference type="NCBI Taxonomy" id="51953"/>
    <lineage>
        <taxon>Eukaryota</taxon>
        <taxon>Viridiplantae</taxon>
        <taxon>Streptophyta</taxon>
        <taxon>Embryophyta</taxon>
        <taxon>Tracheophyta</taxon>
        <taxon>Spermatophyta</taxon>
        <taxon>Magnoliopsida</taxon>
        <taxon>Liliopsida</taxon>
        <taxon>Arecaceae</taxon>
        <taxon>Arecoideae</taxon>
        <taxon>Cocoseae</taxon>
        <taxon>Elaeidinae</taxon>
        <taxon>Elaeis</taxon>
    </lineage>
</organism>
<dbReference type="AlphaFoldDB" id="A0A6J0PML3"/>
<dbReference type="GO" id="GO:0009055">
    <property type="term" value="F:electron transfer activity"/>
    <property type="evidence" value="ECO:0007669"/>
    <property type="project" value="InterPro"/>
</dbReference>